<keyword evidence="7" id="KW-1185">Reference proteome</keyword>
<dbReference type="PANTHER" id="PTHR46093">
    <property type="entry name" value="ACYL-COA-BINDING DOMAIN-CONTAINING PROTEIN 5"/>
    <property type="match status" value="1"/>
</dbReference>
<evidence type="ECO:0000313" key="6">
    <source>
        <dbReference type="EMBL" id="CAG8496015.1"/>
    </source>
</evidence>
<keyword evidence="1" id="KW-0880">Kelch repeat</keyword>
<feature type="domain" description="Attractin/MKLN-like beta-propeller" evidence="5">
    <location>
        <begin position="21"/>
        <end position="216"/>
    </location>
</feature>
<feature type="chain" id="PRO_5045632489" evidence="4">
    <location>
        <begin position="20"/>
        <end position="403"/>
    </location>
</feature>
<accession>A0ABM8W0U7</accession>
<keyword evidence="3" id="KW-1133">Transmembrane helix</keyword>
<name>A0ABM8W0U7_GIGMA</name>
<reference evidence="6 7" key="1">
    <citation type="submission" date="2021-06" db="EMBL/GenBank/DDBJ databases">
        <authorList>
            <person name="Kallberg Y."/>
            <person name="Tangrot J."/>
            <person name="Rosling A."/>
        </authorList>
    </citation>
    <scope>NUCLEOTIDE SEQUENCE [LARGE SCALE GENOMIC DNA]</scope>
    <source>
        <strain evidence="6 7">120-4 pot B 10/14</strain>
    </source>
</reference>
<evidence type="ECO:0000256" key="2">
    <source>
        <dbReference type="ARBA" id="ARBA00022737"/>
    </source>
</evidence>
<evidence type="ECO:0000256" key="4">
    <source>
        <dbReference type="SAM" id="SignalP"/>
    </source>
</evidence>
<comment type="caution">
    <text evidence="6">The sequence shown here is derived from an EMBL/GenBank/DDBJ whole genome shotgun (WGS) entry which is preliminary data.</text>
</comment>
<organism evidence="6 7">
    <name type="scientific">Gigaspora margarita</name>
    <dbReference type="NCBI Taxonomy" id="4874"/>
    <lineage>
        <taxon>Eukaryota</taxon>
        <taxon>Fungi</taxon>
        <taxon>Fungi incertae sedis</taxon>
        <taxon>Mucoromycota</taxon>
        <taxon>Glomeromycotina</taxon>
        <taxon>Glomeromycetes</taxon>
        <taxon>Diversisporales</taxon>
        <taxon>Gigasporaceae</taxon>
        <taxon>Gigaspora</taxon>
    </lineage>
</organism>
<proteinExistence type="predicted"/>
<keyword evidence="3" id="KW-0472">Membrane</keyword>
<dbReference type="PANTHER" id="PTHR46093:SF18">
    <property type="entry name" value="FIBRONECTIN TYPE-III DOMAIN-CONTAINING PROTEIN"/>
    <property type="match status" value="1"/>
</dbReference>
<evidence type="ECO:0000259" key="5">
    <source>
        <dbReference type="Pfam" id="PF24981"/>
    </source>
</evidence>
<dbReference type="Pfam" id="PF24981">
    <property type="entry name" value="Beta-prop_ATRN-LZTR1"/>
    <property type="match status" value="1"/>
</dbReference>
<keyword evidence="3" id="KW-0812">Transmembrane</keyword>
<evidence type="ECO:0000313" key="7">
    <source>
        <dbReference type="Proteomes" id="UP000789901"/>
    </source>
</evidence>
<dbReference type="InterPro" id="IPR056737">
    <property type="entry name" value="Beta-prop_ATRN-MKLN-like"/>
</dbReference>
<keyword evidence="4" id="KW-0732">Signal</keyword>
<dbReference type="Proteomes" id="UP000789901">
    <property type="component" value="Unassembled WGS sequence"/>
</dbReference>
<evidence type="ECO:0000256" key="1">
    <source>
        <dbReference type="ARBA" id="ARBA00022441"/>
    </source>
</evidence>
<feature type="transmembrane region" description="Helical" evidence="3">
    <location>
        <begin position="350"/>
        <end position="375"/>
    </location>
</feature>
<evidence type="ECO:0000256" key="3">
    <source>
        <dbReference type="SAM" id="Phobius"/>
    </source>
</evidence>
<dbReference type="SUPFAM" id="SSF117281">
    <property type="entry name" value="Kelch motif"/>
    <property type="match status" value="2"/>
</dbReference>
<feature type="signal peptide" evidence="4">
    <location>
        <begin position="1"/>
        <end position="19"/>
    </location>
</feature>
<protein>
    <submittedName>
        <fullName evidence="6">38178_t:CDS:1</fullName>
    </submittedName>
</protein>
<dbReference type="EMBL" id="CAJVQB010000569">
    <property type="protein sequence ID" value="CAG8496015.1"/>
    <property type="molecule type" value="Genomic_DNA"/>
</dbReference>
<gene>
    <name evidence="6" type="ORF">GMARGA_LOCUS1960</name>
</gene>
<keyword evidence="2" id="KW-0677">Repeat</keyword>
<dbReference type="InterPro" id="IPR015915">
    <property type="entry name" value="Kelch-typ_b-propeller"/>
</dbReference>
<dbReference type="Gene3D" id="2.120.10.80">
    <property type="entry name" value="Kelch-type beta propeller"/>
    <property type="match status" value="2"/>
</dbReference>
<sequence length="403" mass="44664">MHSFGTIALLILFINGCICYSPIERENEVAALVSSKLYFYGGWGNSSSLGDLFYIDLNQQFNASDPTFQLLAMLEHKVVSSAVAYKEEIIIFGRDESPGRSSNSLIIINETSNYSLNIVGNTENSTWPSLRDYHTAVIDTIKAKMYIWGGTKGISNGSASNSTLNDGAMYKFDILSYSWEVYNASSQPICRVQHTATMTPDGNIIMIGGLFNPDIAQKTNIIGRVYARWGHTATLTTNNQSIIIFGGQSNSTFPIADIAVLNLSTYIWTSITPFGEKPRIFPFRHTATLYNYYIIFAFGSGIIGGKYNSTNIVSILDISNDHYEWVTSYYPRVPNSNAQNSYQSSNSINIGIVVGSIFGSIISVGLLIIISYLIYSNNKLKKEIKYSGTQPYNDETNEVVDNK</sequence>